<dbReference type="InterPro" id="IPR029058">
    <property type="entry name" value="AB_hydrolase_fold"/>
</dbReference>
<dbReference type="Pfam" id="PF12697">
    <property type="entry name" value="Abhydrolase_6"/>
    <property type="match status" value="1"/>
</dbReference>
<dbReference type="AlphaFoldDB" id="A0A364NWW3"/>
<dbReference type="PANTHER" id="PTHR43194:SF2">
    <property type="entry name" value="PEROXISOMAL MEMBRANE PROTEIN LPX1"/>
    <property type="match status" value="1"/>
</dbReference>
<feature type="domain" description="AB hydrolase-1" evidence="1">
    <location>
        <begin position="31"/>
        <end position="266"/>
    </location>
</feature>
<name>A0A364NWW3_9PROT</name>
<organism evidence="2 3">
    <name type="scientific">Paramagnetospirillum kuznetsovii</name>
    <dbReference type="NCBI Taxonomy" id="2053833"/>
    <lineage>
        <taxon>Bacteria</taxon>
        <taxon>Pseudomonadati</taxon>
        <taxon>Pseudomonadota</taxon>
        <taxon>Alphaproteobacteria</taxon>
        <taxon>Rhodospirillales</taxon>
        <taxon>Magnetospirillaceae</taxon>
        <taxon>Paramagnetospirillum</taxon>
    </lineage>
</organism>
<proteinExistence type="predicted"/>
<dbReference type="EMBL" id="PGTO01000009">
    <property type="protein sequence ID" value="RAU21543.1"/>
    <property type="molecule type" value="Genomic_DNA"/>
</dbReference>
<sequence length="281" mass="31587">MTGPERRSLFLDAYGQEIHVSEWGQPDGPVLVMWHGLARTGRDFDTAARYFSDRYRVLCPDTLGRGLSGWSAMPDRDYTLECYGDHAMAILDQLGVDHCHWLGTSMGGLLGMALAAGKMKRRISRLVINDIGPRPNPAAVTRIRAYVTARPSFANMRDFETFLRQIYLPFGLLSDAEWRDMAETSARRRDDGRITVHYDPEIMRVFADQSDNLHYWPEWDGIDCPTLVLRGENSDVLLPEVAEEMTRRGPGAQLVTVPGCGHAPYLNVAGQLRAVEAFLTE</sequence>
<dbReference type="InterPro" id="IPR050228">
    <property type="entry name" value="Carboxylesterase_BioH"/>
</dbReference>
<protein>
    <submittedName>
        <fullName evidence="2">Alpha/beta hydrolase</fullName>
    </submittedName>
</protein>
<reference evidence="2 3" key="1">
    <citation type="submission" date="2017-11" db="EMBL/GenBank/DDBJ databases">
        <title>Draft genome sequence of magnetotactic bacterium Magnetospirillum kuznetsovii LBB-42.</title>
        <authorList>
            <person name="Grouzdev D.S."/>
            <person name="Rysina M.S."/>
            <person name="Baslerov R.V."/>
            <person name="Koziaeva V."/>
        </authorList>
    </citation>
    <scope>NUCLEOTIDE SEQUENCE [LARGE SCALE GENOMIC DNA]</scope>
    <source>
        <strain evidence="2 3">LBB-42</strain>
    </source>
</reference>
<dbReference type="PRINTS" id="PR00111">
    <property type="entry name" value="ABHYDROLASE"/>
</dbReference>
<keyword evidence="2" id="KW-0378">Hydrolase</keyword>
<dbReference type="GO" id="GO:0016787">
    <property type="term" value="F:hydrolase activity"/>
    <property type="evidence" value="ECO:0007669"/>
    <property type="project" value="UniProtKB-KW"/>
</dbReference>
<evidence type="ECO:0000259" key="1">
    <source>
        <dbReference type="Pfam" id="PF12697"/>
    </source>
</evidence>
<dbReference type="Gene3D" id="3.40.50.1820">
    <property type="entry name" value="alpha/beta hydrolase"/>
    <property type="match status" value="1"/>
</dbReference>
<dbReference type="SUPFAM" id="SSF53474">
    <property type="entry name" value="alpha/beta-Hydrolases"/>
    <property type="match status" value="1"/>
</dbReference>
<gene>
    <name evidence="2" type="ORF">CU669_12680</name>
</gene>
<accession>A0A364NWW3</accession>
<dbReference type="OrthoDB" id="9791366at2"/>
<dbReference type="Proteomes" id="UP000251075">
    <property type="component" value="Unassembled WGS sequence"/>
</dbReference>
<keyword evidence="3" id="KW-1185">Reference proteome</keyword>
<dbReference type="PANTHER" id="PTHR43194">
    <property type="entry name" value="HYDROLASE ALPHA/BETA FOLD FAMILY"/>
    <property type="match status" value="1"/>
</dbReference>
<evidence type="ECO:0000313" key="2">
    <source>
        <dbReference type="EMBL" id="RAU21543.1"/>
    </source>
</evidence>
<evidence type="ECO:0000313" key="3">
    <source>
        <dbReference type="Proteomes" id="UP000251075"/>
    </source>
</evidence>
<dbReference type="RefSeq" id="WP_112145234.1">
    <property type="nucleotide sequence ID" value="NZ_PGTO01000009.1"/>
</dbReference>
<dbReference type="InterPro" id="IPR000073">
    <property type="entry name" value="AB_hydrolase_1"/>
</dbReference>
<comment type="caution">
    <text evidence="2">The sequence shown here is derived from an EMBL/GenBank/DDBJ whole genome shotgun (WGS) entry which is preliminary data.</text>
</comment>